<reference evidence="1 2" key="1">
    <citation type="submission" date="2021-07" db="EMBL/GenBank/DDBJ databases">
        <title>The Aristolochia fimbriata genome: insights into angiosperm evolution, floral development and chemical biosynthesis.</title>
        <authorList>
            <person name="Jiao Y."/>
        </authorList>
    </citation>
    <scope>NUCLEOTIDE SEQUENCE [LARGE SCALE GENOMIC DNA]</scope>
    <source>
        <strain evidence="1">IBCAS-2021</strain>
        <tissue evidence="1">Leaf</tissue>
    </source>
</reference>
<keyword evidence="2" id="KW-1185">Reference proteome</keyword>
<evidence type="ECO:0000313" key="2">
    <source>
        <dbReference type="Proteomes" id="UP000825729"/>
    </source>
</evidence>
<name>A0AAV7F3Q5_ARIFI</name>
<comment type="caution">
    <text evidence="1">The sequence shown here is derived from an EMBL/GenBank/DDBJ whole genome shotgun (WGS) entry which is preliminary data.</text>
</comment>
<sequence>MFPQLAQGNISRFCAIFLFSSGLNKSQVCRVKLALEANDRPSCSSGFLRCSEARARREKGGQWILKGEGNDEDSFSFVF</sequence>
<evidence type="ECO:0000313" key="1">
    <source>
        <dbReference type="EMBL" id="KAG9455795.1"/>
    </source>
</evidence>
<dbReference type="AlphaFoldDB" id="A0AAV7F3Q5"/>
<accession>A0AAV7F3Q5</accession>
<organism evidence="1 2">
    <name type="scientific">Aristolochia fimbriata</name>
    <name type="common">White veined hardy Dutchman's pipe vine</name>
    <dbReference type="NCBI Taxonomy" id="158543"/>
    <lineage>
        <taxon>Eukaryota</taxon>
        <taxon>Viridiplantae</taxon>
        <taxon>Streptophyta</taxon>
        <taxon>Embryophyta</taxon>
        <taxon>Tracheophyta</taxon>
        <taxon>Spermatophyta</taxon>
        <taxon>Magnoliopsida</taxon>
        <taxon>Magnoliidae</taxon>
        <taxon>Piperales</taxon>
        <taxon>Aristolochiaceae</taxon>
        <taxon>Aristolochia</taxon>
    </lineage>
</organism>
<protein>
    <recommendedName>
        <fullName evidence="3">Secreted protein</fullName>
    </recommendedName>
</protein>
<dbReference type="EMBL" id="JAINDJ010000002">
    <property type="protein sequence ID" value="KAG9455795.1"/>
    <property type="molecule type" value="Genomic_DNA"/>
</dbReference>
<gene>
    <name evidence="1" type="ORF">H6P81_000303</name>
</gene>
<evidence type="ECO:0008006" key="3">
    <source>
        <dbReference type="Google" id="ProtNLM"/>
    </source>
</evidence>
<dbReference type="Proteomes" id="UP000825729">
    <property type="component" value="Unassembled WGS sequence"/>
</dbReference>
<proteinExistence type="predicted"/>